<dbReference type="STRING" id="1034345.GCA_000236865_01864"/>
<evidence type="ECO:0000313" key="3">
    <source>
        <dbReference type="Proteomes" id="UP000253792"/>
    </source>
</evidence>
<dbReference type="AlphaFoldDB" id="A0A369L3C8"/>
<dbReference type="EMBL" id="PPTP01000008">
    <property type="protein sequence ID" value="RDB54571.1"/>
    <property type="molecule type" value="Genomic_DNA"/>
</dbReference>
<gene>
    <name evidence="2" type="ORF">C1880_08385</name>
</gene>
<evidence type="ECO:0000256" key="1">
    <source>
        <dbReference type="SAM" id="SignalP"/>
    </source>
</evidence>
<proteinExistence type="predicted"/>
<reference evidence="2 3" key="1">
    <citation type="journal article" date="2018" name="Elife">
        <title>Discovery and characterization of a prevalent human gut bacterial enzyme sufficient for the inactivation of a family of plant toxins.</title>
        <authorList>
            <person name="Koppel N."/>
            <person name="Bisanz J.E."/>
            <person name="Pandelia M.E."/>
            <person name="Turnbaugh P.J."/>
            <person name="Balskus E.P."/>
        </authorList>
    </citation>
    <scope>NUCLEOTIDE SEQUENCE [LARGE SCALE GENOMIC DNA]</scope>
    <source>
        <strain evidence="3">anaerobia AP69FAA</strain>
    </source>
</reference>
<name>A0A369L3C8_9ACTN</name>
<keyword evidence="1" id="KW-0732">Signal</keyword>
<keyword evidence="3" id="KW-1185">Reference proteome</keyword>
<organism evidence="2 3">
    <name type="scientific">Senegalimassilia anaerobia</name>
    <dbReference type="NCBI Taxonomy" id="1473216"/>
    <lineage>
        <taxon>Bacteria</taxon>
        <taxon>Bacillati</taxon>
        <taxon>Actinomycetota</taxon>
        <taxon>Coriobacteriia</taxon>
        <taxon>Coriobacteriales</taxon>
        <taxon>Coriobacteriaceae</taxon>
        <taxon>Senegalimassilia</taxon>
    </lineage>
</organism>
<sequence>MAHTMVKLTATVCAAALSVAVLGGCMPQQQTSAASQAQSDNRAYMTQVNQTMEALQTRLNGFSDAVSRGDVVTMRTQADNAFKALDELDSQEAPDALKDVKQCYIDGSEQLENALNAYIELYTEIDSATDTQPFDWSTYDQRIADIQAAYNSGLEKLQEGDKTAADLPQ</sequence>
<dbReference type="PROSITE" id="PS51257">
    <property type="entry name" value="PROKAR_LIPOPROTEIN"/>
    <property type="match status" value="1"/>
</dbReference>
<dbReference type="Proteomes" id="UP000253792">
    <property type="component" value="Unassembled WGS sequence"/>
</dbReference>
<dbReference type="OrthoDB" id="3176105at2"/>
<feature type="chain" id="PRO_5038698675" description="Lipoprotein" evidence="1">
    <location>
        <begin position="24"/>
        <end position="169"/>
    </location>
</feature>
<evidence type="ECO:0008006" key="4">
    <source>
        <dbReference type="Google" id="ProtNLM"/>
    </source>
</evidence>
<dbReference type="RefSeq" id="WP_114621099.1">
    <property type="nucleotide sequence ID" value="NZ_PPTP01000008.1"/>
</dbReference>
<evidence type="ECO:0000313" key="2">
    <source>
        <dbReference type="EMBL" id="RDB54571.1"/>
    </source>
</evidence>
<accession>A0A369L3C8</accession>
<feature type="signal peptide" evidence="1">
    <location>
        <begin position="1"/>
        <end position="23"/>
    </location>
</feature>
<comment type="caution">
    <text evidence="2">The sequence shown here is derived from an EMBL/GenBank/DDBJ whole genome shotgun (WGS) entry which is preliminary data.</text>
</comment>
<protein>
    <recommendedName>
        <fullName evidence="4">Lipoprotein</fullName>
    </recommendedName>
</protein>